<evidence type="ECO:0000259" key="11">
    <source>
        <dbReference type="PROSITE" id="PS50061"/>
    </source>
</evidence>
<dbReference type="Ensembl" id="ENSDCDT00010011760.1">
    <property type="protein sequence ID" value="ENSDCDP00010011239.1"/>
    <property type="gene ID" value="ENSDCDG00010004974.1"/>
</dbReference>
<dbReference type="InterPro" id="IPR000418">
    <property type="entry name" value="Ets_dom"/>
</dbReference>
<keyword evidence="3" id="KW-0597">Phosphoprotein</keyword>
<keyword evidence="8 9" id="KW-0539">Nucleus</keyword>
<evidence type="ECO:0000256" key="7">
    <source>
        <dbReference type="ARBA" id="ARBA00023163"/>
    </source>
</evidence>
<dbReference type="GO" id="GO:0043565">
    <property type="term" value="F:sequence-specific DNA binding"/>
    <property type="evidence" value="ECO:0007669"/>
    <property type="project" value="InterPro"/>
</dbReference>
<dbReference type="FunFam" id="1.10.10.10:FF:000066">
    <property type="entry name" value="ETS-related transcription factor Elf-2 isoform X1"/>
    <property type="match status" value="1"/>
</dbReference>
<dbReference type="InterPro" id="IPR022084">
    <property type="entry name" value="TF_Elf_N"/>
</dbReference>
<keyword evidence="4" id="KW-0805">Transcription regulation</keyword>
<reference evidence="12" key="3">
    <citation type="submission" date="2025-09" db="UniProtKB">
        <authorList>
            <consortium name="Ensembl"/>
        </authorList>
    </citation>
    <scope>IDENTIFICATION</scope>
</reference>
<dbReference type="PRINTS" id="PR00454">
    <property type="entry name" value="ETSDOMAIN"/>
</dbReference>
<feature type="compositionally biased region" description="Basic residues" evidence="10">
    <location>
        <begin position="162"/>
        <end position="174"/>
    </location>
</feature>
<gene>
    <name evidence="12" type="primary">LOC114791323</name>
</gene>
<proteinExistence type="inferred from homology"/>
<dbReference type="GO" id="GO:0005634">
    <property type="term" value="C:nucleus"/>
    <property type="evidence" value="ECO:0007669"/>
    <property type="project" value="UniProtKB-SubCell"/>
</dbReference>
<dbReference type="SUPFAM" id="SSF46785">
    <property type="entry name" value="Winged helix' DNA-binding domain"/>
    <property type="match status" value="1"/>
</dbReference>
<feature type="region of interest" description="Disordered" evidence="10">
    <location>
        <begin position="286"/>
        <end position="315"/>
    </location>
</feature>
<dbReference type="SMART" id="SM00413">
    <property type="entry name" value="ETS"/>
    <property type="match status" value="1"/>
</dbReference>
<evidence type="ECO:0000256" key="10">
    <source>
        <dbReference type="SAM" id="MobiDB-lite"/>
    </source>
</evidence>
<evidence type="ECO:0000313" key="13">
    <source>
        <dbReference type="Proteomes" id="UP000694580"/>
    </source>
</evidence>
<dbReference type="InterPro" id="IPR036390">
    <property type="entry name" value="WH_DNA-bd_sf"/>
</dbReference>
<dbReference type="Gene3D" id="1.10.10.10">
    <property type="entry name" value="Winged helix-like DNA-binding domain superfamily/Winged helix DNA-binding domain"/>
    <property type="match status" value="1"/>
</dbReference>
<feature type="region of interest" description="Disordered" evidence="10">
    <location>
        <begin position="328"/>
        <end position="355"/>
    </location>
</feature>
<keyword evidence="13" id="KW-1185">Reference proteome</keyword>
<evidence type="ECO:0000256" key="3">
    <source>
        <dbReference type="ARBA" id="ARBA00022553"/>
    </source>
</evidence>
<dbReference type="GeneID" id="114791323"/>
<dbReference type="PANTHER" id="PTHR11849:SF10">
    <property type="entry name" value="ETS-RELATED TRANSCRIPTION FACTOR ELF-2"/>
    <property type="match status" value="1"/>
</dbReference>
<keyword evidence="6" id="KW-0010">Activator</keyword>
<sequence length="606" mass="65889">MAAAIQNTETVFEMADSQYNSEQLHDPATLPAVIVEQVPHSHLLEYSGLVCEQSLSDGNLGTTMENQESVFLTVEAYQSGEEEPMETIEAAEALLNMDSPSPLSQDDKSFSHIFLPSLGEVIASPITQVSLLTDGVVDALGQQQWVQIQRAIGAGAEDQSPKPKKGRKPKRSRPRSPIPDINVKKTKDGRGNTLYLWEFLMALLQDRNACPRYIKWTNREKGIFKLVDSKAVSQLWGKHKNKPDMNYETMGRALRYYYQRGILNKVEGQRLVYQFAELPKDIVYIGDDDDEEGGSNDVQNEYDEEEEGDEPHGNQALFQNMSSVLSGSYTKPIRGPKGHPRRQSVNGGPHDAALQPMGGPVGIKTEKPLGLIQQQHLPIVSAEMLQDLQNVQALQPGRHGSVFRTAQLLENLRQRQATAVIQPGMQSPDEFDPQKESAATQIITLQLVPVTPCVPGVDATGTIIAHPQVIMQPASSSDHVALGPDSSNVPQFPQADAPLQAETLFGSGTTSVVTLVGGGQQLVSQPTGTVIHSVVTATETQQAAATPSIGGDEQVESPFLESTTPQETLGENILQSDAEPKLLVEPLNIVILNGPWVGSENQPADA</sequence>
<dbReference type="GO" id="GO:0030154">
    <property type="term" value="P:cell differentiation"/>
    <property type="evidence" value="ECO:0007669"/>
    <property type="project" value="TreeGrafter"/>
</dbReference>
<evidence type="ECO:0000256" key="6">
    <source>
        <dbReference type="ARBA" id="ARBA00023159"/>
    </source>
</evidence>
<evidence type="ECO:0000256" key="9">
    <source>
        <dbReference type="RuleBase" id="RU004019"/>
    </source>
</evidence>
<evidence type="ECO:0000313" key="12">
    <source>
        <dbReference type="Ensembl" id="ENSDCDP00010011239.1"/>
    </source>
</evidence>
<dbReference type="Pfam" id="PF12310">
    <property type="entry name" value="Elf-1_N"/>
    <property type="match status" value="1"/>
</dbReference>
<dbReference type="GO" id="GO:0000981">
    <property type="term" value="F:DNA-binding transcription factor activity, RNA polymerase II-specific"/>
    <property type="evidence" value="ECO:0007669"/>
    <property type="project" value="TreeGrafter"/>
</dbReference>
<protein>
    <recommendedName>
        <fullName evidence="11">ETS domain-containing protein</fullName>
    </recommendedName>
</protein>
<name>A0AAY4AQX8_9TELE</name>
<reference evidence="12" key="2">
    <citation type="submission" date="2025-08" db="UniProtKB">
        <authorList>
            <consortium name="Ensembl"/>
        </authorList>
    </citation>
    <scope>IDENTIFICATION</scope>
</reference>
<dbReference type="PANTHER" id="PTHR11849">
    <property type="entry name" value="ETS"/>
    <property type="match status" value="1"/>
</dbReference>
<dbReference type="RefSeq" id="XP_028837904.1">
    <property type="nucleotide sequence ID" value="XM_028982071.1"/>
</dbReference>
<dbReference type="GO" id="GO:0045893">
    <property type="term" value="P:positive regulation of DNA-templated transcription"/>
    <property type="evidence" value="ECO:0007669"/>
    <property type="project" value="UniProtKB-ARBA"/>
</dbReference>
<organism evidence="12 13">
    <name type="scientific">Denticeps clupeoides</name>
    <name type="common">denticle herring</name>
    <dbReference type="NCBI Taxonomy" id="299321"/>
    <lineage>
        <taxon>Eukaryota</taxon>
        <taxon>Metazoa</taxon>
        <taxon>Chordata</taxon>
        <taxon>Craniata</taxon>
        <taxon>Vertebrata</taxon>
        <taxon>Euteleostomi</taxon>
        <taxon>Actinopterygii</taxon>
        <taxon>Neopterygii</taxon>
        <taxon>Teleostei</taxon>
        <taxon>Clupei</taxon>
        <taxon>Clupeiformes</taxon>
        <taxon>Denticipitoidei</taxon>
        <taxon>Denticipitidae</taxon>
        <taxon>Denticeps</taxon>
    </lineage>
</organism>
<dbReference type="PROSITE" id="PS00346">
    <property type="entry name" value="ETS_DOMAIN_2"/>
    <property type="match status" value="1"/>
</dbReference>
<evidence type="ECO:0000256" key="8">
    <source>
        <dbReference type="ARBA" id="ARBA00023242"/>
    </source>
</evidence>
<dbReference type="PROSITE" id="PS50061">
    <property type="entry name" value="ETS_DOMAIN_3"/>
    <property type="match status" value="1"/>
</dbReference>
<feature type="domain" description="ETS" evidence="11">
    <location>
        <begin position="194"/>
        <end position="276"/>
    </location>
</feature>
<dbReference type="RefSeq" id="XP_028837901.1">
    <property type="nucleotide sequence ID" value="XM_028982068.1"/>
</dbReference>
<accession>A0AAY4AQX8</accession>
<keyword evidence="7" id="KW-0804">Transcription</keyword>
<feature type="compositionally biased region" description="Acidic residues" evidence="10">
    <location>
        <begin position="286"/>
        <end position="309"/>
    </location>
</feature>
<dbReference type="InterPro" id="IPR036388">
    <property type="entry name" value="WH-like_DNA-bd_sf"/>
</dbReference>
<evidence type="ECO:0000256" key="1">
    <source>
        <dbReference type="ARBA" id="ARBA00004123"/>
    </source>
</evidence>
<dbReference type="AlphaFoldDB" id="A0AAY4AQX8"/>
<evidence type="ECO:0000256" key="5">
    <source>
        <dbReference type="ARBA" id="ARBA00023125"/>
    </source>
</evidence>
<dbReference type="Proteomes" id="UP000694580">
    <property type="component" value="Chromosome 5"/>
</dbReference>
<comment type="subcellular location">
    <subcellularLocation>
        <location evidence="1 9">Nucleus</location>
    </subcellularLocation>
</comment>
<keyword evidence="5 9" id="KW-0238">DNA-binding</keyword>
<dbReference type="Pfam" id="PF00178">
    <property type="entry name" value="Ets"/>
    <property type="match status" value="1"/>
</dbReference>
<evidence type="ECO:0000256" key="2">
    <source>
        <dbReference type="ARBA" id="ARBA00005562"/>
    </source>
</evidence>
<dbReference type="RefSeq" id="XP_028837905.1">
    <property type="nucleotide sequence ID" value="XM_028982072.1"/>
</dbReference>
<dbReference type="InterPro" id="IPR046328">
    <property type="entry name" value="ETS_fam"/>
</dbReference>
<dbReference type="RefSeq" id="XP_028837903.1">
    <property type="nucleotide sequence ID" value="XM_028982070.1"/>
</dbReference>
<reference evidence="12 13" key="1">
    <citation type="submission" date="2020-06" db="EMBL/GenBank/DDBJ databases">
        <authorList>
            <consortium name="Wellcome Sanger Institute Data Sharing"/>
        </authorList>
    </citation>
    <scope>NUCLEOTIDE SEQUENCE [LARGE SCALE GENOMIC DNA]</scope>
</reference>
<feature type="region of interest" description="Disordered" evidence="10">
    <location>
        <begin position="152"/>
        <end position="186"/>
    </location>
</feature>
<dbReference type="GeneTree" id="ENSGT00940000157039"/>
<evidence type="ECO:0000256" key="4">
    <source>
        <dbReference type="ARBA" id="ARBA00023015"/>
    </source>
</evidence>
<comment type="similarity">
    <text evidence="2 9">Belongs to the ETS family.</text>
</comment>
<dbReference type="RefSeq" id="XP_028837902.1">
    <property type="nucleotide sequence ID" value="XM_028982069.1"/>
</dbReference>